<evidence type="ECO:0000313" key="3">
    <source>
        <dbReference type="Proteomes" id="UP001596523"/>
    </source>
</evidence>
<keyword evidence="3" id="KW-1185">Reference proteome</keyword>
<proteinExistence type="predicted"/>
<protein>
    <submittedName>
        <fullName evidence="2">SAM-dependent methyltransferase</fullName>
        <ecNumber evidence="2">2.1.1.-</ecNumber>
    </submittedName>
</protein>
<keyword evidence="2" id="KW-0489">Methyltransferase</keyword>
<evidence type="ECO:0000259" key="1">
    <source>
        <dbReference type="Pfam" id="PF08242"/>
    </source>
</evidence>
<dbReference type="InterPro" id="IPR013217">
    <property type="entry name" value="Methyltransf_12"/>
</dbReference>
<dbReference type="EMBL" id="JBHTCF010000004">
    <property type="protein sequence ID" value="MFC7304859.1"/>
    <property type="molecule type" value="Genomic_DNA"/>
</dbReference>
<dbReference type="EC" id="2.1.1.-" evidence="2"/>
<organism evidence="2 3">
    <name type="scientific">Streptomyces monticola</name>
    <dbReference type="NCBI Taxonomy" id="2666263"/>
    <lineage>
        <taxon>Bacteria</taxon>
        <taxon>Bacillati</taxon>
        <taxon>Actinomycetota</taxon>
        <taxon>Actinomycetes</taxon>
        <taxon>Kitasatosporales</taxon>
        <taxon>Streptomycetaceae</taxon>
        <taxon>Streptomyces</taxon>
    </lineage>
</organism>
<dbReference type="SUPFAM" id="SSF53335">
    <property type="entry name" value="S-adenosyl-L-methionine-dependent methyltransferases"/>
    <property type="match status" value="1"/>
</dbReference>
<dbReference type="Proteomes" id="UP001596523">
    <property type="component" value="Unassembled WGS sequence"/>
</dbReference>
<name>A0ABW2JGR0_9ACTN</name>
<feature type="domain" description="Methyltransferase type 12" evidence="1">
    <location>
        <begin position="43"/>
        <end position="138"/>
    </location>
</feature>
<dbReference type="RefSeq" id="WP_381829756.1">
    <property type="nucleotide sequence ID" value="NZ_JBHTCF010000004.1"/>
</dbReference>
<dbReference type="PANTHER" id="PTHR43667:SF2">
    <property type="entry name" value="FATTY ACID C-METHYL TRANSFERASE"/>
    <property type="match status" value="1"/>
</dbReference>
<dbReference type="Gene3D" id="3.40.50.150">
    <property type="entry name" value="Vaccinia Virus protein VP39"/>
    <property type="match status" value="1"/>
</dbReference>
<dbReference type="GO" id="GO:0008168">
    <property type="term" value="F:methyltransferase activity"/>
    <property type="evidence" value="ECO:0007669"/>
    <property type="project" value="UniProtKB-KW"/>
</dbReference>
<sequence length="259" mass="28702">MDRLRQKISTIAHGDHPIAAPLHDAEVDKLLDRALTRGDEHVLDLGCGEAPWLVRAAAGRPGVRADGVDLSESALDRGREHIAAAGLSDRVTLHLQDAADYRAPHQYDLVVCVGATHAFGGLLPTLEACRKHVAPGGTVLIGDGFWERAPGPETLRVGFSEEEFMDLPNTVDQVVLDQWIPVYGHVSTLDEWDDYEWSWTGSLSRWALDHSDDPDSAEALQTAAQHRTDWLRGYRGTLGFVTMLLRQESRPEPHTLFRH</sequence>
<comment type="caution">
    <text evidence="2">The sequence shown here is derived from an EMBL/GenBank/DDBJ whole genome shotgun (WGS) entry which is preliminary data.</text>
</comment>
<reference evidence="3" key="1">
    <citation type="journal article" date="2019" name="Int. J. Syst. Evol. Microbiol.">
        <title>The Global Catalogue of Microorganisms (GCM) 10K type strain sequencing project: providing services to taxonomists for standard genome sequencing and annotation.</title>
        <authorList>
            <consortium name="The Broad Institute Genomics Platform"/>
            <consortium name="The Broad Institute Genome Sequencing Center for Infectious Disease"/>
            <person name="Wu L."/>
            <person name="Ma J."/>
        </authorList>
    </citation>
    <scope>NUCLEOTIDE SEQUENCE [LARGE SCALE GENOMIC DNA]</scope>
    <source>
        <strain evidence="3">SYNS20</strain>
    </source>
</reference>
<gene>
    <name evidence="2" type="ORF">ACFQVC_11585</name>
</gene>
<dbReference type="PANTHER" id="PTHR43667">
    <property type="entry name" value="CYCLOPROPANE-FATTY-ACYL-PHOSPHOLIPID SYNTHASE"/>
    <property type="match status" value="1"/>
</dbReference>
<keyword evidence="2" id="KW-0808">Transferase</keyword>
<dbReference type="GO" id="GO:0032259">
    <property type="term" value="P:methylation"/>
    <property type="evidence" value="ECO:0007669"/>
    <property type="project" value="UniProtKB-KW"/>
</dbReference>
<dbReference type="InterPro" id="IPR029063">
    <property type="entry name" value="SAM-dependent_MTases_sf"/>
</dbReference>
<dbReference type="Pfam" id="PF08242">
    <property type="entry name" value="Methyltransf_12"/>
    <property type="match status" value="1"/>
</dbReference>
<evidence type="ECO:0000313" key="2">
    <source>
        <dbReference type="EMBL" id="MFC7304859.1"/>
    </source>
</evidence>
<accession>A0ABW2JGR0</accession>
<dbReference type="CDD" id="cd02440">
    <property type="entry name" value="AdoMet_MTases"/>
    <property type="match status" value="1"/>
</dbReference>
<dbReference type="InterPro" id="IPR050723">
    <property type="entry name" value="CFA/CMAS"/>
</dbReference>